<organism evidence="8 9">
    <name type="scientific">Borborobacter arsenicus</name>
    <dbReference type="NCBI Taxonomy" id="1851146"/>
    <lineage>
        <taxon>Bacteria</taxon>
        <taxon>Pseudomonadati</taxon>
        <taxon>Pseudomonadota</taxon>
        <taxon>Alphaproteobacteria</taxon>
        <taxon>Hyphomicrobiales</taxon>
        <taxon>Phyllobacteriaceae</taxon>
        <taxon>Borborobacter</taxon>
    </lineage>
</organism>
<evidence type="ECO:0000256" key="6">
    <source>
        <dbReference type="PIRSR" id="PIRSR602129-50"/>
    </source>
</evidence>
<dbReference type="InterPro" id="IPR015422">
    <property type="entry name" value="PyrdxlP-dep_Trfase_small"/>
</dbReference>
<name>A0A432V9Y9_9HYPH</name>
<evidence type="ECO:0000256" key="3">
    <source>
        <dbReference type="ARBA" id="ARBA00022793"/>
    </source>
</evidence>
<comment type="caution">
    <text evidence="8">The sequence shown here is derived from an EMBL/GenBank/DDBJ whole genome shotgun (WGS) entry which is preliminary data.</text>
</comment>
<dbReference type="GO" id="GO:0019752">
    <property type="term" value="P:carboxylic acid metabolic process"/>
    <property type="evidence" value="ECO:0007669"/>
    <property type="project" value="InterPro"/>
</dbReference>
<proteinExistence type="inferred from homology"/>
<keyword evidence="4 6" id="KW-0663">Pyridoxal phosphate</keyword>
<evidence type="ECO:0000313" key="9">
    <source>
        <dbReference type="Proteomes" id="UP000281647"/>
    </source>
</evidence>
<dbReference type="Gene3D" id="3.40.640.10">
    <property type="entry name" value="Type I PLP-dependent aspartate aminotransferase-like (Major domain)"/>
    <property type="match status" value="1"/>
</dbReference>
<evidence type="ECO:0000256" key="7">
    <source>
        <dbReference type="RuleBase" id="RU000382"/>
    </source>
</evidence>
<dbReference type="InterPro" id="IPR021115">
    <property type="entry name" value="Pyridoxal-P_BS"/>
</dbReference>
<evidence type="ECO:0000256" key="4">
    <source>
        <dbReference type="ARBA" id="ARBA00022898"/>
    </source>
</evidence>
<dbReference type="EMBL" id="RKST01000003">
    <property type="protein sequence ID" value="RUM98964.1"/>
    <property type="molecule type" value="Genomic_DNA"/>
</dbReference>
<dbReference type="GO" id="GO:0016831">
    <property type="term" value="F:carboxy-lyase activity"/>
    <property type="evidence" value="ECO:0007669"/>
    <property type="project" value="UniProtKB-KW"/>
</dbReference>
<evidence type="ECO:0000256" key="5">
    <source>
        <dbReference type="ARBA" id="ARBA00023239"/>
    </source>
</evidence>
<dbReference type="AlphaFoldDB" id="A0A432V9Y9"/>
<keyword evidence="3" id="KW-0210">Decarboxylase</keyword>
<accession>A0A432V9Y9</accession>
<dbReference type="Gene3D" id="3.90.1150.10">
    <property type="entry name" value="Aspartate Aminotransferase, domain 1"/>
    <property type="match status" value="1"/>
</dbReference>
<sequence length="459" mass="49365">MMELEISNQELSQLADEAIDLAKAYWASLDHRPSYPTTSGEQTAALFSRPWAEEGLGGSVLQDFKLITEHARPSTGRFFGYVAGSGEPIGALGDLLASVLNQNVGAWRSAPAATTIERAVVGWLAEAVGCRGFTGSLCGGGSTANLMGLAMAREAKLPANETGASRCVVYASEQVHMSVPKAVALLGIGRQNLRLLPVDNAFRLRPDALQAAISADRQAGNTPIAIVATAGTVVSGAIDPLGAIADTARNEGLWLHVDGSYGGLAALAEPQKLSGLAHANSLSVDPHKWLYQPIDCGCLLYRDPQVARATFSHTDDYVRILSDEPTEAFAFFEESVELSRRFRALKLWLSLQYHGRMAFREAIVRDLRHARLLADMVSAHPDLELLAPVSLSAVCFRHRARDNHALLKRVIARGHVFLSNATIHGQFALRACFVNHRTTGDDVRAIVSEVVAAADELDG</sequence>
<protein>
    <submittedName>
        <fullName evidence="8">Pyridoxal-dependent decarboxylase</fullName>
    </submittedName>
</protein>
<evidence type="ECO:0000313" key="8">
    <source>
        <dbReference type="EMBL" id="RUM98964.1"/>
    </source>
</evidence>
<dbReference type="SUPFAM" id="SSF53383">
    <property type="entry name" value="PLP-dependent transferases"/>
    <property type="match status" value="1"/>
</dbReference>
<comment type="cofactor">
    <cofactor evidence="1 6 7">
        <name>pyridoxal 5'-phosphate</name>
        <dbReference type="ChEBI" id="CHEBI:597326"/>
    </cofactor>
</comment>
<dbReference type="OrthoDB" id="9803665at2"/>
<dbReference type="GO" id="GO:0030170">
    <property type="term" value="F:pyridoxal phosphate binding"/>
    <property type="evidence" value="ECO:0007669"/>
    <property type="project" value="InterPro"/>
</dbReference>
<reference evidence="8 9" key="1">
    <citation type="submission" date="2018-11" db="EMBL/GenBank/DDBJ databases">
        <title>Pseudaminobacter arsenicus sp. nov., an arsenic-resistant bacterium isolated from arsenic-rich aquifers.</title>
        <authorList>
            <person name="Mu Y."/>
        </authorList>
    </citation>
    <scope>NUCLEOTIDE SEQUENCE [LARGE SCALE GENOMIC DNA]</scope>
    <source>
        <strain evidence="8 9">CB3</strain>
    </source>
</reference>
<comment type="similarity">
    <text evidence="2 7">Belongs to the group II decarboxylase family.</text>
</comment>
<feature type="modified residue" description="N6-(pyridoxal phosphate)lysine" evidence="6">
    <location>
        <position position="288"/>
    </location>
</feature>
<dbReference type="InterPro" id="IPR015424">
    <property type="entry name" value="PyrdxlP-dep_Trfase"/>
</dbReference>
<keyword evidence="5 7" id="KW-0456">Lyase</keyword>
<gene>
    <name evidence="8" type="ORF">EET67_04795</name>
</gene>
<dbReference type="PRINTS" id="PR00800">
    <property type="entry name" value="YHDCRBOXLASE"/>
</dbReference>
<dbReference type="InterPro" id="IPR002129">
    <property type="entry name" value="PyrdxlP-dep_de-COase"/>
</dbReference>
<dbReference type="InterPro" id="IPR010977">
    <property type="entry name" value="Aromatic_deC"/>
</dbReference>
<dbReference type="Proteomes" id="UP000281647">
    <property type="component" value="Unassembled WGS sequence"/>
</dbReference>
<evidence type="ECO:0000256" key="2">
    <source>
        <dbReference type="ARBA" id="ARBA00009533"/>
    </source>
</evidence>
<dbReference type="PANTHER" id="PTHR11999">
    <property type="entry name" value="GROUP II PYRIDOXAL-5-PHOSPHATE DECARBOXYLASE"/>
    <property type="match status" value="1"/>
</dbReference>
<keyword evidence="9" id="KW-1185">Reference proteome</keyword>
<dbReference type="GO" id="GO:0006520">
    <property type="term" value="P:amino acid metabolic process"/>
    <property type="evidence" value="ECO:0007669"/>
    <property type="project" value="InterPro"/>
</dbReference>
<dbReference type="Pfam" id="PF00282">
    <property type="entry name" value="Pyridoxal_deC"/>
    <property type="match status" value="1"/>
</dbReference>
<dbReference type="PANTHER" id="PTHR11999:SF70">
    <property type="entry name" value="MIP05841P"/>
    <property type="match status" value="1"/>
</dbReference>
<dbReference type="PROSITE" id="PS00392">
    <property type="entry name" value="DDC_GAD_HDC_YDC"/>
    <property type="match status" value="1"/>
</dbReference>
<evidence type="ECO:0000256" key="1">
    <source>
        <dbReference type="ARBA" id="ARBA00001933"/>
    </source>
</evidence>
<dbReference type="InterPro" id="IPR015421">
    <property type="entry name" value="PyrdxlP-dep_Trfase_major"/>
</dbReference>